<dbReference type="Pfam" id="PF08241">
    <property type="entry name" value="Methyltransf_11"/>
    <property type="match status" value="1"/>
</dbReference>
<dbReference type="Proteomes" id="UP001314796">
    <property type="component" value="Unassembled WGS sequence"/>
</dbReference>
<dbReference type="InterPro" id="IPR013216">
    <property type="entry name" value="Methyltransf_11"/>
</dbReference>
<evidence type="ECO:0000313" key="3">
    <source>
        <dbReference type="Proteomes" id="UP001314796"/>
    </source>
</evidence>
<proteinExistence type="predicted"/>
<keyword evidence="2" id="KW-0830">Ubiquinone</keyword>
<feature type="domain" description="Methyltransferase type 11" evidence="1">
    <location>
        <begin position="14"/>
        <end position="112"/>
    </location>
</feature>
<comment type="caution">
    <text evidence="2">The sequence shown here is derived from an EMBL/GenBank/DDBJ whole genome shotgun (WGS) entry which is preliminary data.</text>
</comment>
<dbReference type="SUPFAM" id="SSF53335">
    <property type="entry name" value="S-adenosyl-L-methionine-dependent methyltransferases"/>
    <property type="match status" value="1"/>
</dbReference>
<evidence type="ECO:0000259" key="1">
    <source>
        <dbReference type="Pfam" id="PF08241"/>
    </source>
</evidence>
<evidence type="ECO:0000313" key="2">
    <source>
        <dbReference type="EMBL" id="MBM7614161.1"/>
    </source>
</evidence>
<dbReference type="CDD" id="cd02440">
    <property type="entry name" value="AdoMet_MTases"/>
    <property type="match status" value="1"/>
</dbReference>
<dbReference type="Gene3D" id="3.40.50.150">
    <property type="entry name" value="Vaccinia Virus protein VP39"/>
    <property type="match status" value="1"/>
</dbReference>
<sequence length="166" mass="18423">MLNILSLKGDEVIVDSGCGSGFYSLEITKRLVDGKVISVDISDEMLAKLRRQVDKKRLNNSIDIRKGDCAYLPVEDNSADVGIIVAVWHHLKDPDKANKELFRVIKPSGRIVAIDFKNGGHHKQDIENKHKTLGIEEMKSILKDAGFVNIKAEIVGSWVVGYADKP</sequence>
<dbReference type="EMBL" id="JAFBEE010000003">
    <property type="protein sequence ID" value="MBM7614161.1"/>
    <property type="molecule type" value="Genomic_DNA"/>
</dbReference>
<dbReference type="InterPro" id="IPR029063">
    <property type="entry name" value="SAM-dependent_MTases_sf"/>
</dbReference>
<reference evidence="2 3" key="1">
    <citation type="submission" date="2021-01" db="EMBL/GenBank/DDBJ databases">
        <title>Genomic Encyclopedia of Type Strains, Phase IV (KMG-IV): sequencing the most valuable type-strain genomes for metagenomic binning, comparative biology and taxonomic classification.</title>
        <authorList>
            <person name="Goeker M."/>
        </authorList>
    </citation>
    <scope>NUCLEOTIDE SEQUENCE [LARGE SCALE GENOMIC DNA]</scope>
    <source>
        <strain evidence="2 3">DSM 25890</strain>
    </source>
</reference>
<keyword evidence="3" id="KW-1185">Reference proteome</keyword>
<protein>
    <submittedName>
        <fullName evidence="2">Ubiquinone/menaquinone biosynthesis C-methylase UbiE</fullName>
    </submittedName>
</protein>
<accession>A0ABS2NMJ0</accession>
<organism evidence="2 3">
    <name type="scientific">Alkaliphilus hydrothermalis</name>
    <dbReference type="NCBI Taxonomy" id="1482730"/>
    <lineage>
        <taxon>Bacteria</taxon>
        <taxon>Bacillati</taxon>
        <taxon>Bacillota</taxon>
        <taxon>Clostridia</taxon>
        <taxon>Peptostreptococcales</taxon>
        <taxon>Natronincolaceae</taxon>
        <taxon>Alkaliphilus</taxon>
    </lineage>
</organism>
<name>A0ABS2NMJ0_9FIRM</name>
<dbReference type="PANTHER" id="PTHR43591">
    <property type="entry name" value="METHYLTRANSFERASE"/>
    <property type="match status" value="1"/>
</dbReference>
<gene>
    <name evidence="2" type="ORF">JOC73_000672</name>
</gene>
<dbReference type="RefSeq" id="WP_204400444.1">
    <property type="nucleotide sequence ID" value="NZ_JAFBEE010000003.1"/>
</dbReference>